<protein>
    <submittedName>
        <fullName evidence="5">AraC family transcriptional regulator</fullName>
    </submittedName>
</protein>
<keyword evidence="2" id="KW-0238">DNA-binding</keyword>
<dbReference type="Gene3D" id="1.10.10.60">
    <property type="entry name" value="Homeodomain-like"/>
    <property type="match status" value="2"/>
</dbReference>
<dbReference type="InterPro" id="IPR037923">
    <property type="entry name" value="HTH-like"/>
</dbReference>
<proteinExistence type="predicted"/>
<dbReference type="PROSITE" id="PS00041">
    <property type="entry name" value="HTH_ARAC_FAMILY_1"/>
    <property type="match status" value="1"/>
</dbReference>
<evidence type="ECO:0000313" key="5">
    <source>
        <dbReference type="EMBL" id="GIO37229.1"/>
    </source>
</evidence>
<reference evidence="5 6" key="1">
    <citation type="submission" date="2021-03" db="EMBL/GenBank/DDBJ databases">
        <title>Antimicrobial resistance genes in bacteria isolated from Japanese honey, and their potential for conferring macrolide and lincosamide resistance in the American foulbrood pathogen Paenibacillus larvae.</title>
        <authorList>
            <person name="Okamoto M."/>
            <person name="Kumagai M."/>
            <person name="Kanamori H."/>
            <person name="Takamatsu D."/>
        </authorList>
    </citation>
    <scope>NUCLEOTIDE SEQUENCE [LARGE SCALE GENOMIC DNA]</scope>
    <source>
        <strain evidence="5 6">J41TS12</strain>
    </source>
</reference>
<dbReference type="Gene3D" id="2.60.120.10">
    <property type="entry name" value="Jelly Rolls"/>
    <property type="match status" value="1"/>
</dbReference>
<dbReference type="PANTHER" id="PTHR43280">
    <property type="entry name" value="ARAC-FAMILY TRANSCRIPTIONAL REGULATOR"/>
    <property type="match status" value="1"/>
</dbReference>
<dbReference type="RefSeq" id="WP_212939510.1">
    <property type="nucleotide sequence ID" value="NZ_BORR01000006.1"/>
</dbReference>
<organism evidence="5 6">
    <name type="scientific">Paenibacillus antibioticophila</name>
    <dbReference type="NCBI Taxonomy" id="1274374"/>
    <lineage>
        <taxon>Bacteria</taxon>
        <taxon>Bacillati</taxon>
        <taxon>Bacillota</taxon>
        <taxon>Bacilli</taxon>
        <taxon>Bacillales</taxon>
        <taxon>Paenibacillaceae</taxon>
        <taxon>Paenibacillus</taxon>
    </lineage>
</organism>
<dbReference type="EMBL" id="BORR01000006">
    <property type="protein sequence ID" value="GIO37229.1"/>
    <property type="molecule type" value="Genomic_DNA"/>
</dbReference>
<dbReference type="GO" id="GO:0043565">
    <property type="term" value="F:sequence-specific DNA binding"/>
    <property type="evidence" value="ECO:0007669"/>
    <property type="project" value="InterPro"/>
</dbReference>
<evidence type="ECO:0000256" key="2">
    <source>
        <dbReference type="ARBA" id="ARBA00023125"/>
    </source>
</evidence>
<evidence type="ECO:0000259" key="4">
    <source>
        <dbReference type="PROSITE" id="PS01124"/>
    </source>
</evidence>
<keyword evidence="6" id="KW-1185">Reference proteome</keyword>
<dbReference type="AlphaFoldDB" id="A0A919XSM0"/>
<dbReference type="InterPro" id="IPR018060">
    <property type="entry name" value="HTH_AraC"/>
</dbReference>
<dbReference type="Proteomes" id="UP000681162">
    <property type="component" value="Unassembled WGS sequence"/>
</dbReference>
<accession>A0A919XSM0</accession>
<name>A0A919XSM0_9BACL</name>
<evidence type="ECO:0000256" key="1">
    <source>
        <dbReference type="ARBA" id="ARBA00023015"/>
    </source>
</evidence>
<evidence type="ECO:0000313" key="6">
    <source>
        <dbReference type="Proteomes" id="UP000681162"/>
    </source>
</evidence>
<feature type="domain" description="HTH araC/xylS-type" evidence="4">
    <location>
        <begin position="184"/>
        <end position="282"/>
    </location>
</feature>
<keyword evidence="3" id="KW-0804">Transcription</keyword>
<evidence type="ECO:0000256" key="3">
    <source>
        <dbReference type="ARBA" id="ARBA00023163"/>
    </source>
</evidence>
<keyword evidence="1" id="KW-0805">Transcription regulation</keyword>
<dbReference type="SMART" id="SM00342">
    <property type="entry name" value="HTH_ARAC"/>
    <property type="match status" value="1"/>
</dbReference>
<dbReference type="InterPro" id="IPR003313">
    <property type="entry name" value="AraC-bd"/>
</dbReference>
<dbReference type="GO" id="GO:0003700">
    <property type="term" value="F:DNA-binding transcription factor activity"/>
    <property type="evidence" value="ECO:0007669"/>
    <property type="project" value="InterPro"/>
</dbReference>
<dbReference type="SUPFAM" id="SSF46689">
    <property type="entry name" value="Homeodomain-like"/>
    <property type="match status" value="2"/>
</dbReference>
<dbReference type="PROSITE" id="PS01124">
    <property type="entry name" value="HTH_ARAC_FAMILY_2"/>
    <property type="match status" value="1"/>
</dbReference>
<dbReference type="InterPro" id="IPR014710">
    <property type="entry name" value="RmlC-like_jellyroll"/>
</dbReference>
<dbReference type="Pfam" id="PF12833">
    <property type="entry name" value="HTH_18"/>
    <property type="match status" value="1"/>
</dbReference>
<dbReference type="PANTHER" id="PTHR43280:SF2">
    <property type="entry name" value="HTH-TYPE TRANSCRIPTIONAL REGULATOR EXSA"/>
    <property type="match status" value="1"/>
</dbReference>
<dbReference type="InterPro" id="IPR018062">
    <property type="entry name" value="HTH_AraC-typ_CS"/>
</dbReference>
<dbReference type="Pfam" id="PF02311">
    <property type="entry name" value="AraC_binding"/>
    <property type="match status" value="1"/>
</dbReference>
<dbReference type="SUPFAM" id="SSF51215">
    <property type="entry name" value="Regulatory protein AraC"/>
    <property type="match status" value="1"/>
</dbReference>
<sequence>MIQPDLIQMPGEFPMTVSVSKGVSPLFQRLHWHRALEINLITSGMGTYIINGQEYQFAAGDVFLIDSHDLHRAYEGKELEMVVIMFEPSLVSSEHRYNPEIMLPFRQTGSLFPNRITADRIEAANARLSEYILRMLEEYHSEQSSRYSVLHGCLLLLLAEVHRHFRQPETAEARPVVKHLEMIRESIQRMESDLERAWTLSELAEQAHLSPSRFSALFSQAAGMSPMNYLLQLRLDHAVQLLEQSSLSILEIADQSGFRNLSNFNRLFLRYVGKPPSAMRRKLQGKASMS</sequence>
<comment type="caution">
    <text evidence="5">The sequence shown here is derived from an EMBL/GenBank/DDBJ whole genome shotgun (WGS) entry which is preliminary data.</text>
</comment>
<dbReference type="InterPro" id="IPR009057">
    <property type="entry name" value="Homeodomain-like_sf"/>
</dbReference>
<gene>
    <name evidence="5" type="ORF">J41TS12_20900</name>
</gene>